<keyword evidence="3 6" id="KW-0812">Transmembrane</keyword>
<dbReference type="CDD" id="cd01948">
    <property type="entry name" value="EAL"/>
    <property type="match status" value="1"/>
</dbReference>
<dbReference type="PROSITE" id="PS50887">
    <property type="entry name" value="GGDEF"/>
    <property type="match status" value="1"/>
</dbReference>
<comment type="caution">
    <text evidence="9">The sequence shown here is derived from an EMBL/GenBank/DDBJ whole genome shotgun (WGS) entry which is preliminary data.</text>
</comment>
<feature type="domain" description="EAL" evidence="7">
    <location>
        <begin position="477"/>
        <end position="731"/>
    </location>
</feature>
<feature type="transmembrane region" description="Helical" evidence="6">
    <location>
        <begin position="118"/>
        <end position="142"/>
    </location>
</feature>
<dbReference type="InterPro" id="IPR029787">
    <property type="entry name" value="Nucleotide_cyclase"/>
</dbReference>
<accession>A0A4R3NA32</accession>
<evidence type="ECO:0000256" key="4">
    <source>
        <dbReference type="ARBA" id="ARBA00022989"/>
    </source>
</evidence>
<dbReference type="Pfam" id="PF00990">
    <property type="entry name" value="GGDEF"/>
    <property type="match status" value="1"/>
</dbReference>
<dbReference type="RefSeq" id="WP_114960160.1">
    <property type="nucleotide sequence ID" value="NZ_MSZW01000046.1"/>
</dbReference>
<dbReference type="InterPro" id="IPR001633">
    <property type="entry name" value="EAL_dom"/>
</dbReference>
<evidence type="ECO:0000256" key="1">
    <source>
        <dbReference type="ARBA" id="ARBA00004651"/>
    </source>
</evidence>
<gene>
    <name evidence="9" type="ORF">EDC34_101597</name>
</gene>
<feature type="transmembrane region" description="Helical" evidence="6">
    <location>
        <begin position="240"/>
        <end position="259"/>
    </location>
</feature>
<dbReference type="OrthoDB" id="9787514at2"/>
<dbReference type="InterPro" id="IPR007895">
    <property type="entry name" value="MASE1"/>
</dbReference>
<dbReference type="GO" id="GO:0071111">
    <property type="term" value="F:cyclic-guanylate-specific phosphodiesterase activity"/>
    <property type="evidence" value="ECO:0007669"/>
    <property type="project" value="InterPro"/>
</dbReference>
<dbReference type="Proteomes" id="UP000295414">
    <property type="component" value="Unassembled WGS sequence"/>
</dbReference>
<evidence type="ECO:0000256" key="2">
    <source>
        <dbReference type="ARBA" id="ARBA00022475"/>
    </source>
</evidence>
<keyword evidence="4 6" id="KW-1133">Transmembrane helix</keyword>
<dbReference type="Gene3D" id="3.20.20.450">
    <property type="entry name" value="EAL domain"/>
    <property type="match status" value="1"/>
</dbReference>
<keyword evidence="5 6" id="KW-0472">Membrane</keyword>
<feature type="domain" description="GGDEF" evidence="8">
    <location>
        <begin position="333"/>
        <end position="466"/>
    </location>
</feature>
<dbReference type="InterPro" id="IPR000160">
    <property type="entry name" value="GGDEF_dom"/>
</dbReference>
<dbReference type="AlphaFoldDB" id="A0A4R3NA32"/>
<dbReference type="PANTHER" id="PTHR33121">
    <property type="entry name" value="CYCLIC DI-GMP PHOSPHODIESTERASE PDEF"/>
    <property type="match status" value="1"/>
</dbReference>
<evidence type="ECO:0000256" key="5">
    <source>
        <dbReference type="ARBA" id="ARBA00023136"/>
    </source>
</evidence>
<evidence type="ECO:0000256" key="3">
    <source>
        <dbReference type="ARBA" id="ARBA00022692"/>
    </source>
</evidence>
<dbReference type="EMBL" id="SMAP01000001">
    <property type="protein sequence ID" value="TCT26268.1"/>
    <property type="molecule type" value="Genomic_DNA"/>
</dbReference>
<evidence type="ECO:0000259" key="8">
    <source>
        <dbReference type="PROSITE" id="PS50887"/>
    </source>
</evidence>
<dbReference type="GO" id="GO:0005886">
    <property type="term" value="C:plasma membrane"/>
    <property type="evidence" value="ECO:0007669"/>
    <property type="project" value="UniProtKB-SubCell"/>
</dbReference>
<dbReference type="SUPFAM" id="SSF55073">
    <property type="entry name" value="Nucleotide cyclase"/>
    <property type="match status" value="1"/>
</dbReference>
<evidence type="ECO:0000259" key="7">
    <source>
        <dbReference type="PROSITE" id="PS50883"/>
    </source>
</evidence>
<dbReference type="NCBIfam" id="TIGR00254">
    <property type="entry name" value="GGDEF"/>
    <property type="match status" value="1"/>
</dbReference>
<keyword evidence="10" id="KW-1185">Reference proteome</keyword>
<feature type="transmembrane region" description="Helical" evidence="6">
    <location>
        <begin position="148"/>
        <end position="170"/>
    </location>
</feature>
<dbReference type="Pfam" id="PF05231">
    <property type="entry name" value="MASE1"/>
    <property type="match status" value="1"/>
</dbReference>
<dbReference type="InterPro" id="IPR043128">
    <property type="entry name" value="Rev_trsase/Diguanyl_cyclase"/>
</dbReference>
<reference evidence="9 10" key="1">
    <citation type="submission" date="2019-03" db="EMBL/GenBank/DDBJ databases">
        <title>Genomic Encyclopedia of Type Strains, Phase IV (KMG-IV): sequencing the most valuable type-strain genomes for metagenomic binning, comparative biology and taxonomic classification.</title>
        <authorList>
            <person name="Goeker M."/>
        </authorList>
    </citation>
    <scope>NUCLEOTIDE SEQUENCE [LARGE SCALE GENOMIC DNA]</scope>
    <source>
        <strain evidence="9 10">DSM 13605</strain>
    </source>
</reference>
<dbReference type="Pfam" id="PF00563">
    <property type="entry name" value="EAL"/>
    <property type="match status" value="1"/>
</dbReference>
<keyword evidence="2" id="KW-1003">Cell membrane</keyword>
<evidence type="ECO:0000313" key="9">
    <source>
        <dbReference type="EMBL" id="TCT26268.1"/>
    </source>
</evidence>
<feature type="transmembrane region" description="Helical" evidence="6">
    <location>
        <begin position="271"/>
        <end position="290"/>
    </location>
</feature>
<dbReference type="PANTHER" id="PTHR33121:SF23">
    <property type="entry name" value="CYCLIC DI-GMP PHOSPHODIESTERASE PDEB"/>
    <property type="match status" value="1"/>
</dbReference>
<dbReference type="CDD" id="cd01949">
    <property type="entry name" value="GGDEF"/>
    <property type="match status" value="1"/>
</dbReference>
<dbReference type="SMART" id="SM00052">
    <property type="entry name" value="EAL"/>
    <property type="match status" value="1"/>
</dbReference>
<dbReference type="InterPro" id="IPR035919">
    <property type="entry name" value="EAL_sf"/>
</dbReference>
<protein>
    <submittedName>
        <fullName evidence="9">Diguanylate cyclase (GGDEF)-like protein</fullName>
    </submittedName>
</protein>
<feature type="transmembrane region" description="Helical" evidence="6">
    <location>
        <begin position="77"/>
        <end position="97"/>
    </location>
</feature>
<name>A0A4R3NA32_9GAMM</name>
<evidence type="ECO:0000313" key="10">
    <source>
        <dbReference type="Proteomes" id="UP000295414"/>
    </source>
</evidence>
<dbReference type="InterPro" id="IPR050706">
    <property type="entry name" value="Cyclic-di-GMP_PDE-like"/>
</dbReference>
<dbReference type="Gene3D" id="3.30.70.270">
    <property type="match status" value="1"/>
</dbReference>
<dbReference type="SMART" id="SM00267">
    <property type="entry name" value="GGDEF"/>
    <property type="match status" value="1"/>
</dbReference>
<feature type="transmembrane region" description="Helical" evidence="6">
    <location>
        <begin position="191"/>
        <end position="208"/>
    </location>
</feature>
<sequence>MRDIPAMVSRGALLAALYFAGAGMTVLYLQTPADVALFWPAAGIGYAMVLRFGKPYVLAIAAGQALLHLLLVPAPPLFLPFSIGSNALATWLAAAYVSAHARQLRLRTSDGFLLMRGAGVLCLASAGIGSLGMLVAGMIAAADWPRAFLQWALGDLLGATATTSSMLLLFGVPRQEQTRLAPALGSLRERLLWSLLMALLLAGGIAIAHRGSMYPLAIATLPLALLLWSAARFPPTFTSVATTVVTITLALILGLGIGLDGVQRPDSLQDTALLVSSLVVVSTIPILLAASYHERFVAMAALHQRATRDPLTDLLNRDAFEEHARLRLAANAGPLSLLYIDLDNFKLVNDSASHAAGDEMLRHAARLVQAEFAAGDALIAHSGGDEFTVLAALPDEQAVAAARRLLGAIEAMRVAWQGGNLRITASIGLAGSQPPHASFDELLSQVDAACHEAKDLGGNRVLATAENAESLRNRSRMMRSALDAREALDQRRLELWCQPIVPLAQPAQPNRVHFEVLLRWRDGEGLLRPPANLIAAAERFRLGPRLDRHVLDATLAWLESHPDVAARVAQCSINLGAATLVDEEFGEYLAARLRRSALRAGQLCLEITETSVVRDMTRTRRFIRRMRNLGCSFALDDFGTGFCSFSYLRDLQVDYLKIDGSFVRDLASSPLSEAVVRSITEIAHLLDIRAVAEHAEDETQIDLLRALDVDYAQGYAFQRPLPIAEFFGVKS</sequence>
<dbReference type="SUPFAM" id="SSF141868">
    <property type="entry name" value="EAL domain-like"/>
    <property type="match status" value="1"/>
</dbReference>
<dbReference type="PROSITE" id="PS50883">
    <property type="entry name" value="EAL"/>
    <property type="match status" value="1"/>
</dbReference>
<evidence type="ECO:0000256" key="6">
    <source>
        <dbReference type="SAM" id="Phobius"/>
    </source>
</evidence>
<proteinExistence type="predicted"/>
<comment type="subcellular location">
    <subcellularLocation>
        <location evidence="1">Cell membrane</location>
        <topology evidence="1">Multi-pass membrane protein</topology>
    </subcellularLocation>
</comment>
<organism evidence="9 10">
    <name type="scientific">Thermomonas haemolytica</name>
    <dbReference type="NCBI Taxonomy" id="141949"/>
    <lineage>
        <taxon>Bacteria</taxon>
        <taxon>Pseudomonadati</taxon>
        <taxon>Pseudomonadota</taxon>
        <taxon>Gammaproteobacteria</taxon>
        <taxon>Lysobacterales</taxon>
        <taxon>Lysobacteraceae</taxon>
        <taxon>Thermomonas</taxon>
    </lineage>
</organism>
<feature type="transmembrane region" description="Helical" evidence="6">
    <location>
        <begin position="12"/>
        <end position="29"/>
    </location>
</feature>